<evidence type="ECO:0000256" key="4">
    <source>
        <dbReference type="ARBA" id="ARBA00022768"/>
    </source>
</evidence>
<dbReference type="InterPro" id="IPR000795">
    <property type="entry name" value="T_Tr_GTP-bd_dom"/>
</dbReference>
<proteinExistence type="inferred from homology"/>
<dbReference type="Pfam" id="PF03764">
    <property type="entry name" value="EFG_IV"/>
    <property type="match status" value="1"/>
</dbReference>
<dbReference type="InterPro" id="IPR041095">
    <property type="entry name" value="EFG_II"/>
</dbReference>
<feature type="domain" description="Tr-type G" evidence="10">
    <location>
        <begin position="1028"/>
        <end position="1305"/>
    </location>
</feature>
<dbReference type="InterPro" id="IPR004161">
    <property type="entry name" value="EFTu-like_2"/>
</dbReference>
<dbReference type="InterPro" id="IPR014721">
    <property type="entry name" value="Ribsml_uS5_D2-typ_fold_subgr"/>
</dbReference>
<dbReference type="SUPFAM" id="SSF52540">
    <property type="entry name" value="P-loop containing nucleoside triphosphate hydrolases"/>
    <property type="match status" value="1"/>
</dbReference>
<dbReference type="CDD" id="cd04091">
    <property type="entry name" value="mtEFG1_II_like"/>
    <property type="match status" value="1"/>
</dbReference>
<evidence type="ECO:0000256" key="6">
    <source>
        <dbReference type="ARBA" id="ARBA00023134"/>
    </source>
</evidence>
<feature type="compositionally biased region" description="Acidic residues" evidence="9">
    <location>
        <begin position="345"/>
        <end position="360"/>
    </location>
</feature>
<feature type="region of interest" description="Disordered" evidence="9">
    <location>
        <begin position="1"/>
        <end position="20"/>
    </location>
</feature>
<feature type="binding site" evidence="7">
    <location>
        <begin position="1104"/>
        <end position="1108"/>
    </location>
    <ligand>
        <name>GTP</name>
        <dbReference type="ChEBI" id="CHEBI:37565"/>
    </ligand>
</feature>
<dbReference type="SUPFAM" id="SSF54211">
    <property type="entry name" value="Ribosomal protein S5 domain 2-like"/>
    <property type="match status" value="1"/>
</dbReference>
<evidence type="ECO:0000256" key="9">
    <source>
        <dbReference type="SAM" id="MobiDB-lite"/>
    </source>
</evidence>
<dbReference type="Gene3D" id="3.30.230.10">
    <property type="match status" value="1"/>
</dbReference>
<dbReference type="InterPro" id="IPR005225">
    <property type="entry name" value="Small_GTP-bd"/>
</dbReference>
<feature type="binding site" evidence="7">
    <location>
        <begin position="1037"/>
        <end position="1044"/>
    </location>
    <ligand>
        <name>GTP</name>
        <dbReference type="ChEBI" id="CHEBI:37565"/>
    </ligand>
</feature>
<comment type="pathway">
    <text evidence="7">Protein biosynthesis; polypeptide chain elongation.</text>
</comment>
<dbReference type="NCBIfam" id="TIGR00484">
    <property type="entry name" value="EF-G"/>
    <property type="match status" value="1"/>
</dbReference>
<dbReference type="InterPro" id="IPR035647">
    <property type="entry name" value="EFG_III/V"/>
</dbReference>
<dbReference type="GO" id="GO:0003924">
    <property type="term" value="F:GTPase activity"/>
    <property type="evidence" value="ECO:0007669"/>
    <property type="project" value="UniProtKB-UniRule"/>
</dbReference>
<dbReference type="SMART" id="SM00838">
    <property type="entry name" value="EFG_C"/>
    <property type="match status" value="1"/>
</dbReference>
<dbReference type="Gene3D" id="3.30.70.240">
    <property type="match status" value="1"/>
</dbReference>
<dbReference type="CDD" id="cd16262">
    <property type="entry name" value="EFG_III"/>
    <property type="match status" value="1"/>
</dbReference>
<keyword evidence="8" id="KW-0175">Coiled coil</keyword>
<dbReference type="PRINTS" id="PR00315">
    <property type="entry name" value="ELONGATNFCT"/>
</dbReference>
<name>A0AA88Y1K4_PINIB</name>
<dbReference type="FunFam" id="2.40.30.10:FF:000022">
    <property type="entry name" value="Elongation factor G, mitochondrial"/>
    <property type="match status" value="1"/>
</dbReference>
<dbReference type="GO" id="GO:0005739">
    <property type="term" value="C:mitochondrion"/>
    <property type="evidence" value="ECO:0007669"/>
    <property type="project" value="UniProtKB-SubCell"/>
</dbReference>
<dbReference type="Proteomes" id="UP001186944">
    <property type="component" value="Unassembled WGS sequence"/>
</dbReference>
<keyword evidence="6 7" id="KW-0342">GTP-binding</keyword>
<comment type="caution">
    <text evidence="11">The sequence shown here is derived from an EMBL/GenBank/DDBJ whole genome shotgun (WGS) entry which is preliminary data.</text>
</comment>
<dbReference type="Gene3D" id="3.30.70.870">
    <property type="entry name" value="Elongation Factor G (Translational Gtpase), domain 3"/>
    <property type="match status" value="1"/>
</dbReference>
<keyword evidence="3 7" id="KW-0547">Nucleotide-binding</keyword>
<evidence type="ECO:0000256" key="8">
    <source>
        <dbReference type="SAM" id="Coils"/>
    </source>
</evidence>
<dbReference type="SMART" id="SM00889">
    <property type="entry name" value="EFG_IV"/>
    <property type="match status" value="1"/>
</dbReference>
<keyword evidence="5 7" id="KW-0648">Protein biosynthesis</keyword>
<dbReference type="SUPFAM" id="SSF54980">
    <property type="entry name" value="EF-G C-terminal domain-like"/>
    <property type="match status" value="2"/>
</dbReference>
<dbReference type="PANTHER" id="PTHR43636">
    <property type="entry name" value="ELONGATION FACTOR G, MITOCHONDRIAL"/>
    <property type="match status" value="1"/>
</dbReference>
<comment type="subcellular location">
    <subcellularLocation>
        <location evidence="1 7">Mitochondrion</location>
    </subcellularLocation>
</comment>
<dbReference type="EMBL" id="VSWD01000008">
    <property type="protein sequence ID" value="KAK3095833.1"/>
    <property type="molecule type" value="Genomic_DNA"/>
</dbReference>
<feature type="region of interest" description="Disordered" evidence="9">
    <location>
        <begin position="543"/>
        <end position="635"/>
    </location>
</feature>
<dbReference type="InterPro" id="IPR000640">
    <property type="entry name" value="EFG_V-like"/>
</dbReference>
<evidence type="ECO:0000256" key="2">
    <source>
        <dbReference type="ARBA" id="ARBA00005870"/>
    </source>
</evidence>
<dbReference type="InterPro" id="IPR005517">
    <property type="entry name" value="Transl_elong_EFG/EF2_IV"/>
</dbReference>
<sequence length="1737" mass="196838">MMDKTKKIQASWKRSSGNAIKRERRTSIIKQTMALQPPTVAPTISGSGLANSEKSYDTSLIVGPVYDNTRQRKAAIKEQLSDITKRLHQTLHTYDAIQTYEESPKSNVVDKFRKRLGSIDDTQMKTELESFLTDYEKMTTDVAVANKEKNEDMTMSISEKDEKEINDNFAKTLTNFEKLKNLQKQISTGRYKGDAKDVLESEQRKAQKTAMDTLHMMRTISIQTMRVHADEAAPWKNCAAEIVGMLKKTRLESKEEIEGLSVRVVELVDQLEKQQWTIRSLTSENKRANSVKVQLADENTTLKLEIAEMKENVAKSEQELDVAKKMIKKQHNELSKLKKAKQKSDDEEEDEDDDDEDESDMPSLSEMLGEVEGMPLMAITSDPIILRTRVRQQAEEIEKLTKEVKDLQAQSRNFDLVIEAKDATLDDMQMELDSAEKKIKELQPRLTAKEEQLQETLMKLTQALLKAETSDKFTETEQPNSEIEMREEIEELNEKMQYFTKLVADTEKKLSEAYAEISELRLANAQTRRTSVQVGYVPVVKSQEKKATEIKPQSIPETLEQKKDDASPDVTSSVTSLPVDVKEEEEEVDVAPSDILLQEENRKEKLPPIKRPMRFSQEPVPRPRESEDTSTKTEREITLSRVGDVQSKLNMLLSMIMDYVSAIGGLIYKDNTDEQNKMSGMRAFDFGAQENTKQKKTLTPKEIEAKQKKSQAFFSGQKACSILKDVYEILTTSLTIMHDEHEAIYRSFKKHQMIRQYERAIMMGHEMDMPGRQKGMPSIAATKRRTSLAVSGERSQDLPPGHPDYISENLTPFEVEALYGANAVEKVYPELNGTVMVHGIHRSKSELDVQSTHSNESVTSQYLRERSNMFMSSSPFDIRDRKPSSASIRREEVTVAKTTVPKKGLIKLTALDNEIKNPLMYDKREREVQSPIKEVREKQRRQKIKETQGKMLIKRKGIMDQVVMGNIKLMEEEEKQHLHDDLDSRLSDFTFGDLQMNIEKLTLPCLYYSSGSGGGGARIQGEVNLDVTALRNIGVSAHIDSGKTTLTERLLFYTGKLAEMHEVRGKDNVGAKMDFMELERQRGITIQSAATYVNWKNTNINIIDTPGHIDFTVEVERALRVLDGAILVLCAVGGVQSQSLTVNRQMKRYNVPCIGFINKLDRMGSNPERVLSQMRQKLQHNAEFLQLPIGLEKEHTGVIDLLHQKAVYFEEPYGLTIREDEIPSDRRAEAKDRRQQLIEAVVNVDEHLAEIFLEEREPTIDEIQAAIRRSCIKRLFTPVLLGSALKNKGVQPVLDAVVSYLPNPSEVTNFALDNDQHAVDEDGEEINEPLKLALNPARNDENPFVALAFKLESGRFGQLTYMRVYQGKLARGTQIINTRTKKKARSSRLIRMNADEMEDITDAYAGDICALFGVECKSGDTFVTRGNTNLSMESMFVPDPVISLSIKPASTKDLDNFSKGIARFTKEDPTFRVHFDDDIKETIATGMGELHLEIYAQRLEREYKVKTIMGKPKVAFRETLTEPVSFNYQHKRQSGGRGEYGKVIGVVEPLPPEENTKLIFSDETVGNSIPKSYMPAIERGFRRAYEKGILAHQKVTGIRIRVRDGAFHIVDSSDWSFEQAAFGAAEDTMELGKWQILEPVMSVEANAPNEFQGAVMGALTKRNAIIQGTDSVEGYFTVFCETPLNNMFGFSAQIRAITSGQGEFTMEYSKYCPSLPETTEELINAVQQEQAKQKKKA</sequence>
<dbReference type="FunFam" id="3.30.70.870:FF:000001">
    <property type="entry name" value="Elongation factor G"/>
    <property type="match status" value="1"/>
</dbReference>
<dbReference type="PROSITE" id="PS51722">
    <property type="entry name" value="G_TR_2"/>
    <property type="match status" value="1"/>
</dbReference>
<comment type="similarity">
    <text evidence="2">Belongs to the TRAFAC class translation factor GTPase superfamily. Classic translation factor GTPase family. EF-G/EF-2 subfamily.</text>
</comment>
<dbReference type="Pfam" id="PF14492">
    <property type="entry name" value="EFG_III"/>
    <property type="match status" value="1"/>
</dbReference>
<protein>
    <recommendedName>
        <fullName evidence="7">Elongation factor G, mitochondrial</fullName>
        <shortName evidence="7">EF-Gmt</shortName>
    </recommendedName>
    <alternativeName>
        <fullName evidence="7">Elongation factor G 1, mitochondrial</fullName>
        <shortName evidence="7">mEF-G 1</shortName>
    </alternativeName>
    <alternativeName>
        <fullName evidence="7">Elongation factor G1</fullName>
    </alternativeName>
</protein>
<dbReference type="Pfam" id="PF00009">
    <property type="entry name" value="GTP_EFTU"/>
    <property type="match status" value="1"/>
</dbReference>
<dbReference type="InterPro" id="IPR009000">
    <property type="entry name" value="Transl_B-barrel_sf"/>
</dbReference>
<dbReference type="InterPro" id="IPR009022">
    <property type="entry name" value="EFG_III"/>
</dbReference>
<dbReference type="SUPFAM" id="SSF50447">
    <property type="entry name" value="Translation proteins"/>
    <property type="match status" value="1"/>
</dbReference>
<dbReference type="CDD" id="cd01886">
    <property type="entry name" value="EF-G"/>
    <property type="match status" value="1"/>
</dbReference>
<dbReference type="GO" id="GO:0003746">
    <property type="term" value="F:translation elongation factor activity"/>
    <property type="evidence" value="ECO:0007669"/>
    <property type="project" value="UniProtKB-UniRule"/>
</dbReference>
<dbReference type="Pfam" id="PF03144">
    <property type="entry name" value="GTP_EFTU_D2"/>
    <property type="match status" value="1"/>
</dbReference>
<keyword evidence="4 7" id="KW-0251">Elongation factor</keyword>
<reference evidence="11" key="1">
    <citation type="submission" date="2019-08" db="EMBL/GenBank/DDBJ databases">
        <title>The improved chromosome-level genome for the pearl oyster Pinctada fucata martensii using PacBio sequencing and Hi-C.</title>
        <authorList>
            <person name="Zheng Z."/>
        </authorList>
    </citation>
    <scope>NUCLEOTIDE SEQUENCE</scope>
    <source>
        <strain evidence="11">ZZ-2019</strain>
        <tissue evidence="11">Adductor muscle</tissue>
    </source>
</reference>
<dbReference type="PANTHER" id="PTHR43636:SF2">
    <property type="entry name" value="ELONGATION FACTOR G, MITOCHONDRIAL"/>
    <property type="match status" value="1"/>
</dbReference>
<dbReference type="FunFam" id="3.30.70.240:FF:000001">
    <property type="entry name" value="Elongation factor G"/>
    <property type="match status" value="1"/>
</dbReference>
<evidence type="ECO:0000256" key="1">
    <source>
        <dbReference type="ARBA" id="ARBA00004173"/>
    </source>
</evidence>
<dbReference type="NCBIfam" id="NF009381">
    <property type="entry name" value="PRK12740.1-5"/>
    <property type="match status" value="1"/>
</dbReference>
<dbReference type="InterPro" id="IPR027417">
    <property type="entry name" value="P-loop_NTPase"/>
</dbReference>
<evidence type="ECO:0000256" key="5">
    <source>
        <dbReference type="ARBA" id="ARBA00022917"/>
    </source>
</evidence>
<feature type="binding site" evidence="7">
    <location>
        <begin position="1158"/>
        <end position="1161"/>
    </location>
    <ligand>
        <name>GTP</name>
        <dbReference type="ChEBI" id="CHEBI:37565"/>
    </ligand>
</feature>
<dbReference type="InterPro" id="IPR004540">
    <property type="entry name" value="Transl_elong_EFG/EF2"/>
</dbReference>
<keyword evidence="12" id="KW-1185">Reference proteome</keyword>
<evidence type="ECO:0000256" key="7">
    <source>
        <dbReference type="HAMAP-Rule" id="MF_03061"/>
    </source>
</evidence>
<organism evidence="11 12">
    <name type="scientific">Pinctada imbricata</name>
    <name type="common">Atlantic pearl-oyster</name>
    <name type="synonym">Pinctada martensii</name>
    <dbReference type="NCBI Taxonomy" id="66713"/>
    <lineage>
        <taxon>Eukaryota</taxon>
        <taxon>Metazoa</taxon>
        <taxon>Spiralia</taxon>
        <taxon>Lophotrochozoa</taxon>
        <taxon>Mollusca</taxon>
        <taxon>Bivalvia</taxon>
        <taxon>Autobranchia</taxon>
        <taxon>Pteriomorphia</taxon>
        <taxon>Pterioida</taxon>
        <taxon>Pterioidea</taxon>
        <taxon>Pteriidae</taxon>
        <taxon>Pinctada</taxon>
    </lineage>
</organism>
<dbReference type="FunFam" id="3.40.50.300:FF:000539">
    <property type="entry name" value="Elongation factor G, mitochondrial"/>
    <property type="match status" value="1"/>
</dbReference>
<feature type="coiled-coil region" evidence="8">
    <location>
        <begin position="390"/>
        <end position="523"/>
    </location>
</feature>
<dbReference type="HAMAP" id="MF_00054_B">
    <property type="entry name" value="EF_G_EF_2_B"/>
    <property type="match status" value="1"/>
</dbReference>
<accession>A0AA88Y1K4</accession>
<dbReference type="InterPro" id="IPR020568">
    <property type="entry name" value="Ribosomal_Su5_D2-typ_SF"/>
</dbReference>
<gene>
    <name evidence="11" type="ORF">FSP39_019731</name>
</gene>
<dbReference type="GO" id="GO:0070125">
    <property type="term" value="P:mitochondrial translational elongation"/>
    <property type="evidence" value="ECO:0007669"/>
    <property type="project" value="UniProtKB-UniRule"/>
</dbReference>
<comment type="similarity">
    <text evidence="7">Belongs to the GTP-binding elongation factor family. EF-G/EF-2 subfamily.</text>
</comment>
<dbReference type="Pfam" id="PF00679">
    <property type="entry name" value="EFG_C"/>
    <property type="match status" value="1"/>
</dbReference>
<dbReference type="NCBIfam" id="TIGR00231">
    <property type="entry name" value="small_GTP"/>
    <property type="match status" value="1"/>
</dbReference>
<evidence type="ECO:0000256" key="3">
    <source>
        <dbReference type="ARBA" id="ARBA00022741"/>
    </source>
</evidence>
<dbReference type="Gene3D" id="3.40.50.300">
    <property type="entry name" value="P-loop containing nucleotide triphosphate hydrolases"/>
    <property type="match status" value="1"/>
</dbReference>
<comment type="function">
    <text evidence="7">Mitochondrial GTPase that catalyzes the GTP-dependent ribosomal translocation step during translation elongation. During this step, the ribosome changes from the pre-translocational (PRE) to the post-translocational (POST) state as the newly formed A-site-bound peptidyl-tRNA and P-site-bound deacylated tRNA move to the P and E sites, respectively. Catalyzes the coordinated movement of the two tRNA molecules, the mRNA and conformational changes in the ribosome.</text>
</comment>
<evidence type="ECO:0000313" key="12">
    <source>
        <dbReference type="Proteomes" id="UP001186944"/>
    </source>
</evidence>
<feature type="region of interest" description="Disordered" evidence="9">
    <location>
        <begin position="333"/>
        <end position="362"/>
    </location>
</feature>
<evidence type="ECO:0000313" key="11">
    <source>
        <dbReference type="EMBL" id="KAK3095833.1"/>
    </source>
</evidence>
<dbReference type="GO" id="GO:0005525">
    <property type="term" value="F:GTP binding"/>
    <property type="evidence" value="ECO:0007669"/>
    <property type="project" value="UniProtKB-UniRule"/>
</dbReference>
<dbReference type="Gene3D" id="2.40.30.10">
    <property type="entry name" value="Translation factors"/>
    <property type="match status" value="1"/>
</dbReference>
<dbReference type="InterPro" id="IPR031157">
    <property type="entry name" value="G_TR_CS"/>
</dbReference>
<feature type="compositionally biased region" description="Basic and acidic residues" evidence="9">
    <location>
        <begin position="621"/>
        <end position="635"/>
    </location>
</feature>
<evidence type="ECO:0000259" key="10">
    <source>
        <dbReference type="PROSITE" id="PS51722"/>
    </source>
</evidence>
<dbReference type="PROSITE" id="PS00301">
    <property type="entry name" value="G_TR_1"/>
    <property type="match status" value="1"/>
</dbReference>
<keyword evidence="7" id="KW-0496">Mitochondrion</keyword>